<evidence type="ECO:0000256" key="1">
    <source>
        <dbReference type="SAM" id="MobiDB-lite"/>
    </source>
</evidence>
<sequence>MRSDVLEAPTAGDPREDRGDAGWTRAKQFHLNQNLYGRDIKQRLTNAWENVYDRGGQNNGMNDRMYHIIKVFTATTAIRTHFQKIPQ</sequence>
<dbReference type="AlphaFoldDB" id="A0AAD9KZC7"/>
<evidence type="ECO:0000313" key="3">
    <source>
        <dbReference type="Proteomes" id="UP001209878"/>
    </source>
</evidence>
<comment type="caution">
    <text evidence="2">The sequence shown here is derived from an EMBL/GenBank/DDBJ whole genome shotgun (WGS) entry which is preliminary data.</text>
</comment>
<proteinExistence type="predicted"/>
<gene>
    <name evidence="2" type="ORF">NP493_459g02049</name>
</gene>
<keyword evidence="3" id="KW-1185">Reference proteome</keyword>
<evidence type="ECO:0000313" key="2">
    <source>
        <dbReference type="EMBL" id="KAK2180110.1"/>
    </source>
</evidence>
<name>A0AAD9KZC7_RIDPI</name>
<feature type="region of interest" description="Disordered" evidence="1">
    <location>
        <begin position="1"/>
        <end position="24"/>
    </location>
</feature>
<accession>A0AAD9KZC7</accession>
<organism evidence="2 3">
    <name type="scientific">Ridgeia piscesae</name>
    <name type="common">Tubeworm</name>
    <dbReference type="NCBI Taxonomy" id="27915"/>
    <lineage>
        <taxon>Eukaryota</taxon>
        <taxon>Metazoa</taxon>
        <taxon>Spiralia</taxon>
        <taxon>Lophotrochozoa</taxon>
        <taxon>Annelida</taxon>
        <taxon>Polychaeta</taxon>
        <taxon>Sedentaria</taxon>
        <taxon>Canalipalpata</taxon>
        <taxon>Sabellida</taxon>
        <taxon>Siboglinidae</taxon>
        <taxon>Ridgeia</taxon>
    </lineage>
</organism>
<dbReference type="EMBL" id="JAODUO010000458">
    <property type="protein sequence ID" value="KAK2180110.1"/>
    <property type="molecule type" value="Genomic_DNA"/>
</dbReference>
<reference evidence="2" key="1">
    <citation type="journal article" date="2023" name="Mol. Biol. Evol.">
        <title>Third-Generation Sequencing Reveals the Adaptive Role of the Epigenome in Three Deep-Sea Polychaetes.</title>
        <authorList>
            <person name="Perez M."/>
            <person name="Aroh O."/>
            <person name="Sun Y."/>
            <person name="Lan Y."/>
            <person name="Juniper S.K."/>
            <person name="Young C.R."/>
            <person name="Angers B."/>
            <person name="Qian P.Y."/>
        </authorList>
    </citation>
    <scope>NUCLEOTIDE SEQUENCE</scope>
    <source>
        <strain evidence="2">R07B-5</strain>
    </source>
</reference>
<protein>
    <submittedName>
        <fullName evidence="2">Uncharacterized protein</fullName>
    </submittedName>
</protein>
<dbReference type="Proteomes" id="UP001209878">
    <property type="component" value="Unassembled WGS sequence"/>
</dbReference>